<name>C3YGM6_BRAFL</name>
<evidence type="ECO:0000256" key="1">
    <source>
        <dbReference type="ARBA" id="ARBA00022723"/>
    </source>
</evidence>
<keyword evidence="3" id="KW-0862">Zinc</keyword>
<feature type="domain" description="J" evidence="7">
    <location>
        <begin position="14"/>
        <end position="84"/>
    </location>
</feature>
<sequence>MATDEVNDARTPCELYQLLGSSADATKEEIISAYKDKVLTYEKTLHTTKDKRLLSAARQSFTEVSKAFYILSDNDRRGIYDRSNVIVEPTKRDKKTAPNNEYFVQHNKGSVTIYIPTGTVKDWVDIIEAHYNMPTEYKEGNGHQLIGVPFRTPDTDEVVGFVTLHVYHTGKILVQGSAFYLWTMYMFDHLKQQLSASLDTEVRCEDTVCNKCQHPGPEDDGVIQCDTCHKWYHYVCTGLQQNQLQELITNEDREYNCYACRADVPIHGTTDTDLQCQGVPQYHETTPKELYSVSSSSREDENNNEKLSSLQNSVDKLESILISRVTTDKEKIDTLSSRISHMEMLLSKTKDAPAEKMAKASDIEALKRRVNALEAENKNLRNKVMLLEQKTTQNENRTMSRTDTFPKTGPSTSAREPGPTDNTATVVPTVPTRNKFEVLLTDTTGTEQIANEPDTNRGGSVPGVVQLYAGQGRMAKWPGGRTPHTVSSNSNMTQQKWRHGRTPAGGCCAAAALRWLLYSASLINHIRYISSRTCQTPVTSTRTYTSSLR</sequence>
<evidence type="ECO:0000256" key="5">
    <source>
        <dbReference type="SAM" id="MobiDB-lite"/>
    </source>
</evidence>
<dbReference type="SUPFAM" id="SSF57903">
    <property type="entry name" value="FYVE/PHD zinc finger"/>
    <property type="match status" value="1"/>
</dbReference>
<evidence type="ECO:0000259" key="6">
    <source>
        <dbReference type="PROSITE" id="PS50016"/>
    </source>
</evidence>
<dbReference type="Gene3D" id="1.10.287.110">
    <property type="entry name" value="DnaJ domain"/>
    <property type="match status" value="1"/>
</dbReference>
<keyword evidence="1" id="KW-0479">Metal-binding</keyword>
<gene>
    <name evidence="8" type="ORF">BRAFLDRAFT_122321</name>
</gene>
<dbReference type="Pfam" id="PF00226">
    <property type="entry name" value="DnaJ"/>
    <property type="match status" value="1"/>
</dbReference>
<dbReference type="PROSITE" id="PS50076">
    <property type="entry name" value="DNAJ_2"/>
    <property type="match status" value="1"/>
</dbReference>
<dbReference type="CDD" id="cd15489">
    <property type="entry name" value="PHD_SF"/>
    <property type="match status" value="1"/>
</dbReference>
<dbReference type="Gene3D" id="3.30.40.10">
    <property type="entry name" value="Zinc/RING finger domain, C3HC4 (zinc finger)"/>
    <property type="match status" value="1"/>
</dbReference>
<evidence type="ECO:0000313" key="8">
    <source>
        <dbReference type="EMBL" id="EEN60536.1"/>
    </source>
</evidence>
<feature type="domain" description="PHD-type" evidence="6">
    <location>
        <begin position="206"/>
        <end position="263"/>
    </location>
</feature>
<dbReference type="Pfam" id="PF00628">
    <property type="entry name" value="PHD"/>
    <property type="match status" value="1"/>
</dbReference>
<dbReference type="EMBL" id="GG666512">
    <property type="protein sequence ID" value="EEN60536.1"/>
    <property type="molecule type" value="Genomic_DNA"/>
</dbReference>
<dbReference type="PRINTS" id="PR00625">
    <property type="entry name" value="JDOMAIN"/>
</dbReference>
<organism>
    <name type="scientific">Branchiostoma floridae</name>
    <name type="common">Florida lancelet</name>
    <name type="synonym">Amphioxus</name>
    <dbReference type="NCBI Taxonomy" id="7739"/>
    <lineage>
        <taxon>Eukaryota</taxon>
        <taxon>Metazoa</taxon>
        <taxon>Chordata</taxon>
        <taxon>Cephalochordata</taxon>
        <taxon>Leptocardii</taxon>
        <taxon>Amphioxiformes</taxon>
        <taxon>Branchiostomatidae</taxon>
        <taxon>Branchiostoma</taxon>
    </lineage>
</organism>
<dbReference type="AlphaFoldDB" id="C3YGM6"/>
<reference evidence="8" key="1">
    <citation type="journal article" date="2008" name="Nature">
        <title>The amphioxus genome and the evolution of the chordate karyotype.</title>
        <authorList>
            <consortium name="US DOE Joint Genome Institute (JGI-PGF)"/>
            <person name="Putnam N.H."/>
            <person name="Butts T."/>
            <person name="Ferrier D.E.K."/>
            <person name="Furlong R.F."/>
            <person name="Hellsten U."/>
            <person name="Kawashima T."/>
            <person name="Robinson-Rechavi M."/>
            <person name="Shoguchi E."/>
            <person name="Terry A."/>
            <person name="Yu J.-K."/>
            <person name="Benito-Gutierrez E.L."/>
            <person name="Dubchak I."/>
            <person name="Garcia-Fernandez J."/>
            <person name="Gibson-Brown J.J."/>
            <person name="Grigoriev I.V."/>
            <person name="Horton A.C."/>
            <person name="de Jong P.J."/>
            <person name="Jurka J."/>
            <person name="Kapitonov V.V."/>
            <person name="Kohara Y."/>
            <person name="Kuroki Y."/>
            <person name="Lindquist E."/>
            <person name="Lucas S."/>
            <person name="Osoegawa K."/>
            <person name="Pennacchio L.A."/>
            <person name="Salamov A.A."/>
            <person name="Satou Y."/>
            <person name="Sauka-Spengler T."/>
            <person name="Schmutz J."/>
            <person name="Shin-I T."/>
            <person name="Toyoda A."/>
            <person name="Bronner-Fraser M."/>
            <person name="Fujiyama A."/>
            <person name="Holland L.Z."/>
            <person name="Holland P.W.H."/>
            <person name="Satoh N."/>
            <person name="Rokhsar D.S."/>
        </authorList>
    </citation>
    <scope>NUCLEOTIDE SEQUENCE [LARGE SCALE GENOMIC DNA]</scope>
    <source>
        <strain evidence="8">S238N-H82</strain>
        <tissue evidence="8">Testes</tissue>
    </source>
</reference>
<evidence type="ECO:0000256" key="4">
    <source>
        <dbReference type="PROSITE-ProRule" id="PRU00146"/>
    </source>
</evidence>
<dbReference type="GO" id="GO:0008270">
    <property type="term" value="F:zinc ion binding"/>
    <property type="evidence" value="ECO:0007669"/>
    <property type="project" value="UniProtKB-KW"/>
</dbReference>
<dbReference type="PROSITE" id="PS01359">
    <property type="entry name" value="ZF_PHD_1"/>
    <property type="match status" value="1"/>
</dbReference>
<proteinExistence type="predicted"/>
<dbReference type="CDD" id="cd06257">
    <property type="entry name" value="DnaJ"/>
    <property type="match status" value="1"/>
</dbReference>
<protein>
    <recommendedName>
        <fullName evidence="9">PHD-type domain-containing protein</fullName>
    </recommendedName>
</protein>
<dbReference type="InterPro" id="IPR013083">
    <property type="entry name" value="Znf_RING/FYVE/PHD"/>
</dbReference>
<feature type="compositionally biased region" description="Polar residues" evidence="5">
    <location>
        <begin position="393"/>
        <end position="426"/>
    </location>
</feature>
<dbReference type="InterPro" id="IPR036869">
    <property type="entry name" value="J_dom_sf"/>
</dbReference>
<keyword evidence="2 4" id="KW-0863">Zinc-finger</keyword>
<feature type="region of interest" description="Disordered" evidence="5">
    <location>
        <begin position="287"/>
        <end position="309"/>
    </location>
</feature>
<dbReference type="InterPro" id="IPR019786">
    <property type="entry name" value="Zinc_finger_PHD-type_CS"/>
</dbReference>
<dbReference type="InterPro" id="IPR019787">
    <property type="entry name" value="Znf_PHD-finger"/>
</dbReference>
<feature type="region of interest" description="Disordered" evidence="5">
    <location>
        <begin position="393"/>
        <end position="427"/>
    </location>
</feature>
<dbReference type="PROSITE" id="PS50016">
    <property type="entry name" value="ZF_PHD_2"/>
    <property type="match status" value="1"/>
</dbReference>
<dbReference type="STRING" id="7739.C3YGM6"/>
<evidence type="ECO:0000259" key="7">
    <source>
        <dbReference type="PROSITE" id="PS50076"/>
    </source>
</evidence>
<dbReference type="SUPFAM" id="SSF46565">
    <property type="entry name" value="Chaperone J-domain"/>
    <property type="match status" value="1"/>
</dbReference>
<evidence type="ECO:0000256" key="2">
    <source>
        <dbReference type="ARBA" id="ARBA00022771"/>
    </source>
</evidence>
<evidence type="ECO:0008006" key="9">
    <source>
        <dbReference type="Google" id="ProtNLM"/>
    </source>
</evidence>
<dbReference type="InterPro" id="IPR001623">
    <property type="entry name" value="DnaJ_domain"/>
</dbReference>
<evidence type="ECO:0000256" key="3">
    <source>
        <dbReference type="ARBA" id="ARBA00022833"/>
    </source>
</evidence>
<dbReference type="SMART" id="SM00249">
    <property type="entry name" value="PHD"/>
    <property type="match status" value="1"/>
</dbReference>
<dbReference type="InParanoid" id="C3YGM6"/>
<dbReference type="InterPro" id="IPR001965">
    <property type="entry name" value="Znf_PHD"/>
</dbReference>
<accession>C3YGM6</accession>
<dbReference type="InterPro" id="IPR011011">
    <property type="entry name" value="Znf_FYVE_PHD"/>
</dbReference>